<proteinExistence type="predicted"/>
<name>A0A345ZR62_9HYPH</name>
<keyword evidence="3" id="KW-1185">Reference proteome</keyword>
<dbReference type="SUPFAM" id="SSF53850">
    <property type="entry name" value="Periplasmic binding protein-like II"/>
    <property type="match status" value="1"/>
</dbReference>
<dbReference type="Proteomes" id="UP000254889">
    <property type="component" value="Chromosome"/>
</dbReference>
<dbReference type="Gene3D" id="3.40.190.10">
    <property type="entry name" value="Periplasmic binding protein-like II"/>
    <property type="match status" value="2"/>
</dbReference>
<dbReference type="Pfam" id="PF13343">
    <property type="entry name" value="SBP_bac_6"/>
    <property type="match status" value="1"/>
</dbReference>
<sequence length="352" mass="38290">MPILNRRKALQGALAAAAGGIALPSLDGSWAMAQDKSLVATHFGGPYQVLKDIIATPFKQAGLGDVTYNVEFSGAAIGKMQTQKDSPSFDVALLSRSFAIRAQNAGLVSKIEKASLSEAEHLVPDATPAAGWGAAMILDTFDLMVDKNQIKTPVESWLDLWKPEFEGKIMLPAASNPATVFFIACVAKAVAGEAKSPKAIDEAFARLKALKKSVRSYYSDALQPTQLIERGEIATAPQFGIRIANQSKKVPNVVKVTPKEGVVAIPYDLCITVNSTKQDLARTYINFTMRKDVQANLVSSLLATPVRKDVDIAPDIKALVTTEFSKIWFADEELMATKQKEWLDRYMREVQS</sequence>
<dbReference type="PANTHER" id="PTHR30006:SF2">
    <property type="entry name" value="ABC TRANSPORTER SUBSTRATE-BINDING PROTEIN"/>
    <property type="match status" value="1"/>
</dbReference>
<dbReference type="PROSITE" id="PS51318">
    <property type="entry name" value="TAT"/>
    <property type="match status" value="1"/>
</dbReference>
<protein>
    <submittedName>
        <fullName evidence="2">Extracellular solute-binding protein</fullName>
    </submittedName>
</protein>
<keyword evidence="1" id="KW-0732">Signal</keyword>
<dbReference type="KEGG" id="ptaw:DW352_02085"/>
<dbReference type="EMBL" id="CP031417">
    <property type="protein sequence ID" value="AXK79409.1"/>
    <property type="molecule type" value="Genomic_DNA"/>
</dbReference>
<accession>A0A345ZR62</accession>
<dbReference type="GO" id="GO:0030975">
    <property type="term" value="F:thiamine binding"/>
    <property type="evidence" value="ECO:0007669"/>
    <property type="project" value="TreeGrafter"/>
</dbReference>
<reference evidence="2 3" key="1">
    <citation type="submission" date="2018-07" db="EMBL/GenBank/DDBJ databases">
        <authorList>
            <person name="Quirk P.G."/>
            <person name="Krulwich T.A."/>
        </authorList>
    </citation>
    <scope>NUCLEOTIDE SEQUENCE [LARGE SCALE GENOMIC DNA]</scope>
    <source>
        <strain evidence="2 3">CC-BB4</strain>
    </source>
</reference>
<evidence type="ECO:0000313" key="2">
    <source>
        <dbReference type="EMBL" id="AXK79409.1"/>
    </source>
</evidence>
<dbReference type="PANTHER" id="PTHR30006">
    <property type="entry name" value="THIAMINE-BINDING PERIPLASMIC PROTEIN-RELATED"/>
    <property type="match status" value="1"/>
</dbReference>
<gene>
    <name evidence="2" type="ORF">DW352_02085</name>
</gene>
<dbReference type="GO" id="GO:0015888">
    <property type="term" value="P:thiamine transport"/>
    <property type="evidence" value="ECO:0007669"/>
    <property type="project" value="TreeGrafter"/>
</dbReference>
<organism evidence="2 3">
    <name type="scientific">Pseudolabrys taiwanensis</name>
    <dbReference type="NCBI Taxonomy" id="331696"/>
    <lineage>
        <taxon>Bacteria</taxon>
        <taxon>Pseudomonadati</taxon>
        <taxon>Pseudomonadota</taxon>
        <taxon>Alphaproteobacteria</taxon>
        <taxon>Hyphomicrobiales</taxon>
        <taxon>Xanthobacteraceae</taxon>
        <taxon>Pseudolabrys</taxon>
    </lineage>
</organism>
<dbReference type="AlphaFoldDB" id="A0A345ZR62"/>
<dbReference type="GO" id="GO:0030288">
    <property type="term" value="C:outer membrane-bounded periplasmic space"/>
    <property type="evidence" value="ECO:0007669"/>
    <property type="project" value="TreeGrafter"/>
</dbReference>
<dbReference type="GO" id="GO:0030976">
    <property type="term" value="F:thiamine pyrophosphate binding"/>
    <property type="evidence" value="ECO:0007669"/>
    <property type="project" value="TreeGrafter"/>
</dbReference>
<dbReference type="OrthoDB" id="6529964at2"/>
<evidence type="ECO:0000256" key="1">
    <source>
        <dbReference type="ARBA" id="ARBA00022729"/>
    </source>
</evidence>
<evidence type="ECO:0000313" key="3">
    <source>
        <dbReference type="Proteomes" id="UP000254889"/>
    </source>
</evidence>
<dbReference type="InterPro" id="IPR006311">
    <property type="entry name" value="TAT_signal"/>
</dbReference>